<organism evidence="3 4">
    <name type="scientific">Mycena venus</name>
    <dbReference type="NCBI Taxonomy" id="2733690"/>
    <lineage>
        <taxon>Eukaryota</taxon>
        <taxon>Fungi</taxon>
        <taxon>Dikarya</taxon>
        <taxon>Basidiomycota</taxon>
        <taxon>Agaricomycotina</taxon>
        <taxon>Agaricomycetes</taxon>
        <taxon>Agaricomycetidae</taxon>
        <taxon>Agaricales</taxon>
        <taxon>Marasmiineae</taxon>
        <taxon>Mycenaceae</taxon>
        <taxon>Mycena</taxon>
    </lineage>
</organism>
<keyword evidence="4" id="KW-1185">Reference proteome</keyword>
<dbReference type="SUPFAM" id="SSF53474">
    <property type="entry name" value="alpha/beta-Hydrolases"/>
    <property type="match status" value="1"/>
</dbReference>
<evidence type="ECO:0000256" key="1">
    <source>
        <dbReference type="SAM" id="SignalP"/>
    </source>
</evidence>
<dbReference type="Proteomes" id="UP000620124">
    <property type="component" value="Unassembled WGS sequence"/>
</dbReference>
<sequence length="366" mass="38813">MLLHALLVLLQLSSFYVRAGASGAPCSCASVNIPVHVDVLVPTDQGDVFGGLKSNSSSLRRVDNTYDIYGVFCQPNTLPAQNSDVLQLLVHGFSYTGQYWSSPIEEFRNYSYTAFSCDRGLSSLAIDSLAAGLSSRPANASDVQFPTSAAVLSELGHHLKTASILPGIKPFSKIIGIGHSIGSYLLNFGAIVDGAQSPFDSLILTGQVIFSPDDPLPSSSPTPVPARDADPIRWGALDPAYVTVNNRRVFYPADPTMFSPRMLMFDAFTKDVGSASLLPQVFSSSVPAANYTGAVAKVLGSEDQIMCAASRCVDVGALTAAERVVWPSAKSFELVVSQGSGHDLNLDFLAGQAFGIIFSLVDKFSG</sequence>
<dbReference type="Pfam" id="PF12697">
    <property type="entry name" value="Abhydrolase_6"/>
    <property type="match status" value="1"/>
</dbReference>
<evidence type="ECO:0000313" key="4">
    <source>
        <dbReference type="Proteomes" id="UP000620124"/>
    </source>
</evidence>
<feature type="domain" description="AB hydrolase-1" evidence="2">
    <location>
        <begin position="88"/>
        <end position="346"/>
    </location>
</feature>
<keyword evidence="1" id="KW-0732">Signal</keyword>
<evidence type="ECO:0000259" key="2">
    <source>
        <dbReference type="Pfam" id="PF12697"/>
    </source>
</evidence>
<protein>
    <recommendedName>
        <fullName evidence="2">AB hydrolase-1 domain-containing protein</fullName>
    </recommendedName>
</protein>
<dbReference type="EMBL" id="JACAZI010000003">
    <property type="protein sequence ID" value="KAF7364521.1"/>
    <property type="molecule type" value="Genomic_DNA"/>
</dbReference>
<gene>
    <name evidence="3" type="ORF">MVEN_00321000</name>
</gene>
<name>A0A8H6YUF6_9AGAR</name>
<accession>A0A8H6YUF6</accession>
<proteinExistence type="predicted"/>
<evidence type="ECO:0000313" key="3">
    <source>
        <dbReference type="EMBL" id="KAF7364521.1"/>
    </source>
</evidence>
<feature type="signal peptide" evidence="1">
    <location>
        <begin position="1"/>
        <end position="21"/>
    </location>
</feature>
<dbReference type="AlphaFoldDB" id="A0A8H6YUF6"/>
<feature type="chain" id="PRO_5034053910" description="AB hydrolase-1 domain-containing protein" evidence="1">
    <location>
        <begin position="22"/>
        <end position="366"/>
    </location>
</feature>
<reference evidence="3" key="1">
    <citation type="submission" date="2020-05" db="EMBL/GenBank/DDBJ databases">
        <title>Mycena genomes resolve the evolution of fungal bioluminescence.</title>
        <authorList>
            <person name="Tsai I.J."/>
        </authorList>
    </citation>
    <scope>NUCLEOTIDE SEQUENCE</scope>
    <source>
        <strain evidence="3">CCC161011</strain>
    </source>
</reference>
<comment type="caution">
    <text evidence="3">The sequence shown here is derived from an EMBL/GenBank/DDBJ whole genome shotgun (WGS) entry which is preliminary data.</text>
</comment>
<dbReference type="Gene3D" id="3.40.50.1820">
    <property type="entry name" value="alpha/beta hydrolase"/>
    <property type="match status" value="1"/>
</dbReference>
<dbReference type="InterPro" id="IPR000073">
    <property type="entry name" value="AB_hydrolase_1"/>
</dbReference>
<dbReference type="InterPro" id="IPR029058">
    <property type="entry name" value="AB_hydrolase_fold"/>
</dbReference>
<dbReference type="OrthoDB" id="190201at2759"/>